<proteinExistence type="predicted"/>
<keyword evidence="3" id="KW-1185">Reference proteome</keyword>
<feature type="compositionally biased region" description="Basic and acidic residues" evidence="1">
    <location>
        <begin position="132"/>
        <end position="141"/>
    </location>
</feature>
<name>A0A6A6R8N8_9PEZI</name>
<accession>A0A6A6R8N8</accession>
<gene>
    <name evidence="2" type="ORF">BU16DRAFT_283637</name>
</gene>
<organism evidence="2 3">
    <name type="scientific">Lophium mytilinum</name>
    <dbReference type="NCBI Taxonomy" id="390894"/>
    <lineage>
        <taxon>Eukaryota</taxon>
        <taxon>Fungi</taxon>
        <taxon>Dikarya</taxon>
        <taxon>Ascomycota</taxon>
        <taxon>Pezizomycotina</taxon>
        <taxon>Dothideomycetes</taxon>
        <taxon>Pleosporomycetidae</taxon>
        <taxon>Mytilinidiales</taxon>
        <taxon>Mytilinidiaceae</taxon>
        <taxon>Lophium</taxon>
    </lineage>
</organism>
<reference evidence="2" key="1">
    <citation type="journal article" date="2020" name="Stud. Mycol.">
        <title>101 Dothideomycetes genomes: a test case for predicting lifestyles and emergence of pathogens.</title>
        <authorList>
            <person name="Haridas S."/>
            <person name="Albert R."/>
            <person name="Binder M."/>
            <person name="Bloem J."/>
            <person name="Labutti K."/>
            <person name="Salamov A."/>
            <person name="Andreopoulos B."/>
            <person name="Baker S."/>
            <person name="Barry K."/>
            <person name="Bills G."/>
            <person name="Bluhm B."/>
            <person name="Cannon C."/>
            <person name="Castanera R."/>
            <person name="Culley D."/>
            <person name="Daum C."/>
            <person name="Ezra D."/>
            <person name="Gonzalez J."/>
            <person name="Henrissat B."/>
            <person name="Kuo A."/>
            <person name="Liang C."/>
            <person name="Lipzen A."/>
            <person name="Lutzoni F."/>
            <person name="Magnuson J."/>
            <person name="Mondo S."/>
            <person name="Nolan M."/>
            <person name="Ohm R."/>
            <person name="Pangilinan J."/>
            <person name="Park H.-J."/>
            <person name="Ramirez L."/>
            <person name="Alfaro M."/>
            <person name="Sun H."/>
            <person name="Tritt A."/>
            <person name="Yoshinaga Y."/>
            <person name="Zwiers L.-H."/>
            <person name="Turgeon B."/>
            <person name="Goodwin S."/>
            <person name="Spatafora J."/>
            <person name="Crous P."/>
            <person name="Grigoriev I."/>
        </authorList>
    </citation>
    <scope>NUCLEOTIDE SEQUENCE</scope>
    <source>
        <strain evidence="2">CBS 269.34</strain>
    </source>
</reference>
<evidence type="ECO:0000313" key="2">
    <source>
        <dbReference type="EMBL" id="KAF2499797.1"/>
    </source>
</evidence>
<feature type="region of interest" description="Disordered" evidence="1">
    <location>
        <begin position="129"/>
        <end position="156"/>
    </location>
</feature>
<evidence type="ECO:0000256" key="1">
    <source>
        <dbReference type="SAM" id="MobiDB-lite"/>
    </source>
</evidence>
<evidence type="ECO:0000313" key="3">
    <source>
        <dbReference type="Proteomes" id="UP000799750"/>
    </source>
</evidence>
<dbReference type="AlphaFoldDB" id="A0A6A6R8N8"/>
<sequence length="156" mass="16992">MKDLTTSTMSNRKALRKVRWKHYYIDHGLGQFVLVYLRVRVNRRNELSPNGRTTCMLPDDDARLYDLSGVLGLVASAAPRVTIPGLAQALACLCSDPRARGILLVCLLLSSNEGTAASVQQALPICLAGDEDGGRRDDSAPRKGGSKVARAEEQRI</sequence>
<dbReference type="EMBL" id="MU004184">
    <property type="protein sequence ID" value="KAF2499797.1"/>
    <property type="molecule type" value="Genomic_DNA"/>
</dbReference>
<dbReference type="Proteomes" id="UP000799750">
    <property type="component" value="Unassembled WGS sequence"/>
</dbReference>
<protein>
    <submittedName>
        <fullName evidence="2">Uncharacterized protein</fullName>
    </submittedName>
</protein>